<dbReference type="EMBL" id="JABFCN010000011">
    <property type="protein sequence ID" value="NNU36225.1"/>
    <property type="molecule type" value="Genomic_DNA"/>
</dbReference>
<evidence type="ECO:0000256" key="1">
    <source>
        <dbReference type="ARBA" id="ARBA00023002"/>
    </source>
</evidence>
<dbReference type="InterPro" id="IPR011032">
    <property type="entry name" value="GroES-like_sf"/>
</dbReference>
<evidence type="ECO:0000259" key="2">
    <source>
        <dbReference type="SMART" id="SM00829"/>
    </source>
</evidence>
<dbReference type="InterPro" id="IPR020843">
    <property type="entry name" value="ER"/>
</dbReference>
<dbReference type="Pfam" id="PF08240">
    <property type="entry name" value="ADH_N"/>
    <property type="match status" value="1"/>
</dbReference>
<dbReference type="InterPro" id="IPR036291">
    <property type="entry name" value="NAD(P)-bd_dom_sf"/>
</dbReference>
<sequence>MLCVEILGPRQAQVSQRPEPQASGDIVKIQVLVAPMCTEWQSWRSGKLSCELGHEAVGVVVDAAQSKRLKVGDRVVVMPHAGCGVCPACRSGEHIHCISQRDLLDETGSSSGIGCYAEFLLKPDYLLQPVPDDIETHHAAMAICALGPSFTAMHRMHVTAQDTMLISGCGAVGLGAIINARTIGARVIALELNPYRAALAQELGAELVIDPRAPDLIEQVRAASGGYGVDAALDTSNNEGAPAVVLELLRARGRLAFVTWSGSLPVNRITGKGIDIFGAWHWNHDVFAEELLQRVRDARPLLDRLTTHRFAMSEVASAFALQETGNCGKVLLYPGKIAQA</sequence>
<dbReference type="SMART" id="SM00829">
    <property type="entry name" value="PKS_ER"/>
    <property type="match status" value="1"/>
</dbReference>
<organism evidence="3 4">
    <name type="scientific">Rhizobium sophorae</name>
    <dbReference type="NCBI Taxonomy" id="1535242"/>
    <lineage>
        <taxon>Bacteria</taxon>
        <taxon>Pseudomonadati</taxon>
        <taxon>Pseudomonadota</taxon>
        <taxon>Alphaproteobacteria</taxon>
        <taxon>Hyphomicrobiales</taxon>
        <taxon>Rhizobiaceae</taxon>
        <taxon>Rhizobium/Agrobacterium group</taxon>
        <taxon>Rhizobium</taxon>
    </lineage>
</organism>
<dbReference type="RefSeq" id="WP_168311175.1">
    <property type="nucleotide sequence ID" value="NZ_JABFCN010000011.1"/>
</dbReference>
<reference evidence="3 4" key="1">
    <citation type="submission" date="2020-02" db="EMBL/GenBank/DDBJ databases">
        <authorList>
            <person name="Sun Q."/>
        </authorList>
    </citation>
    <scope>NUCLEOTIDE SEQUENCE [LARGE SCALE GENOMIC DNA]</scope>
    <source>
        <strain evidence="3 4">CCBAU 03386</strain>
    </source>
</reference>
<dbReference type="SUPFAM" id="SSF50129">
    <property type="entry name" value="GroES-like"/>
    <property type="match status" value="1"/>
</dbReference>
<accession>A0A7Y3S3A9</accession>
<dbReference type="InterPro" id="IPR013154">
    <property type="entry name" value="ADH-like_N"/>
</dbReference>
<evidence type="ECO:0000313" key="4">
    <source>
        <dbReference type="Proteomes" id="UP000519972"/>
    </source>
</evidence>
<gene>
    <name evidence="3" type="ORF">G9X64_06960</name>
</gene>
<keyword evidence="1" id="KW-0560">Oxidoreductase</keyword>
<protein>
    <submittedName>
        <fullName evidence="3">Zinc-binding dehydrogenase</fullName>
    </submittedName>
</protein>
<dbReference type="GO" id="GO:0016491">
    <property type="term" value="F:oxidoreductase activity"/>
    <property type="evidence" value="ECO:0007669"/>
    <property type="project" value="UniProtKB-KW"/>
</dbReference>
<dbReference type="SUPFAM" id="SSF51735">
    <property type="entry name" value="NAD(P)-binding Rossmann-fold domains"/>
    <property type="match status" value="1"/>
</dbReference>
<dbReference type="InterPro" id="IPR013149">
    <property type="entry name" value="ADH-like_C"/>
</dbReference>
<dbReference type="InterPro" id="IPR050129">
    <property type="entry name" value="Zn_alcohol_dh"/>
</dbReference>
<comment type="caution">
    <text evidence="3">The sequence shown here is derived from an EMBL/GenBank/DDBJ whole genome shotgun (WGS) entry which is preliminary data.</text>
</comment>
<dbReference type="Proteomes" id="UP000519972">
    <property type="component" value="Unassembled WGS sequence"/>
</dbReference>
<keyword evidence="4" id="KW-1185">Reference proteome</keyword>
<proteinExistence type="predicted"/>
<dbReference type="PANTHER" id="PTHR43401">
    <property type="entry name" value="L-THREONINE 3-DEHYDROGENASE"/>
    <property type="match status" value="1"/>
</dbReference>
<feature type="domain" description="Enoyl reductase (ER)" evidence="2">
    <location>
        <begin position="8"/>
        <end position="332"/>
    </location>
</feature>
<dbReference type="PANTHER" id="PTHR43401:SF5">
    <property type="entry name" value="ALCOHOL DEHYDROGENASE-RELATED"/>
    <property type="match status" value="1"/>
</dbReference>
<name>A0A7Y3S3A9_9HYPH</name>
<dbReference type="Gene3D" id="3.90.180.10">
    <property type="entry name" value="Medium-chain alcohol dehydrogenases, catalytic domain"/>
    <property type="match status" value="1"/>
</dbReference>
<dbReference type="AlphaFoldDB" id="A0A7Y3S3A9"/>
<dbReference type="Pfam" id="PF00107">
    <property type="entry name" value="ADH_zinc_N"/>
    <property type="match status" value="1"/>
</dbReference>
<evidence type="ECO:0000313" key="3">
    <source>
        <dbReference type="EMBL" id="NNU36225.1"/>
    </source>
</evidence>